<dbReference type="PaxDb" id="3708-A0A078JLD6"/>
<sequence>MEIYRLWHSSQHFF</sequence>
<evidence type="ECO:0000313" key="1">
    <source>
        <dbReference type="EMBL" id="CDY66611.1"/>
    </source>
</evidence>
<gene>
    <name evidence="1" type="primary">BnaUnng01580D</name>
    <name evidence="1" type="ORF">GSBRNA2T00054643001</name>
</gene>
<reference evidence="1" key="2">
    <citation type="submission" date="2014-06" db="EMBL/GenBank/DDBJ databases">
        <authorList>
            <person name="Genoscope - CEA"/>
        </authorList>
    </citation>
    <scope>NUCLEOTIDE SEQUENCE</scope>
</reference>
<organism evidence="1">
    <name type="scientific">Brassica napus</name>
    <name type="common">Rape</name>
    <dbReference type="NCBI Taxonomy" id="3708"/>
    <lineage>
        <taxon>Eukaryota</taxon>
        <taxon>Viridiplantae</taxon>
        <taxon>Streptophyta</taxon>
        <taxon>Embryophyta</taxon>
        <taxon>Tracheophyta</taxon>
        <taxon>Spermatophyta</taxon>
        <taxon>Magnoliopsida</taxon>
        <taxon>eudicotyledons</taxon>
        <taxon>Gunneridae</taxon>
        <taxon>Pentapetalae</taxon>
        <taxon>rosids</taxon>
        <taxon>malvids</taxon>
        <taxon>Brassicales</taxon>
        <taxon>Brassicaceae</taxon>
        <taxon>Brassiceae</taxon>
        <taxon>Brassica</taxon>
    </lineage>
</organism>
<accession>A0A078JLD6</accession>
<proteinExistence type="predicted"/>
<reference evidence="1" key="1">
    <citation type="journal article" date="2014" name="Science">
        <title>Plant genetics. Early allopolyploid evolution in the post-Neolithic Brassica napus oilseed genome.</title>
        <authorList>
            <person name="Chalhoub B."/>
            <person name="Denoeud F."/>
            <person name="Liu S."/>
            <person name="Parkin I.A."/>
            <person name="Tang H."/>
            <person name="Wang X."/>
            <person name="Chiquet J."/>
            <person name="Belcram H."/>
            <person name="Tong C."/>
            <person name="Samans B."/>
            <person name="Correa M."/>
            <person name="Da Silva C."/>
            <person name="Just J."/>
            <person name="Falentin C."/>
            <person name="Koh C.S."/>
            <person name="Le Clainche I."/>
            <person name="Bernard M."/>
            <person name="Bento P."/>
            <person name="Noel B."/>
            <person name="Labadie K."/>
            <person name="Alberti A."/>
            <person name="Charles M."/>
            <person name="Arnaud D."/>
            <person name="Guo H."/>
            <person name="Daviaud C."/>
            <person name="Alamery S."/>
            <person name="Jabbari K."/>
            <person name="Zhao M."/>
            <person name="Edger P.P."/>
            <person name="Chelaifa H."/>
            <person name="Tack D."/>
            <person name="Lassalle G."/>
            <person name="Mestiri I."/>
            <person name="Schnel N."/>
            <person name="Le Paslier M.C."/>
            <person name="Fan G."/>
            <person name="Renault V."/>
            <person name="Bayer P.E."/>
            <person name="Golicz A.A."/>
            <person name="Manoli S."/>
            <person name="Lee T.H."/>
            <person name="Thi V.H."/>
            <person name="Chalabi S."/>
            <person name="Hu Q."/>
            <person name="Fan C."/>
            <person name="Tollenaere R."/>
            <person name="Lu Y."/>
            <person name="Battail C."/>
            <person name="Shen J."/>
            <person name="Sidebottom C.H."/>
            <person name="Wang X."/>
            <person name="Canaguier A."/>
            <person name="Chauveau A."/>
            <person name="Berard A."/>
            <person name="Deniot G."/>
            <person name="Guan M."/>
            <person name="Liu Z."/>
            <person name="Sun F."/>
            <person name="Lim Y.P."/>
            <person name="Lyons E."/>
            <person name="Town C.D."/>
            <person name="Bancroft I."/>
            <person name="Wang X."/>
            <person name="Meng J."/>
            <person name="Ma J."/>
            <person name="Pires J.C."/>
            <person name="King G.J."/>
            <person name="Brunel D."/>
            <person name="Delourme R."/>
            <person name="Renard M."/>
            <person name="Aury J.M."/>
            <person name="Adams K.L."/>
            <person name="Batley J."/>
            <person name="Snowdon R.J."/>
            <person name="Tost J."/>
            <person name="Edwards D."/>
            <person name="Zhou Y."/>
            <person name="Hua W."/>
            <person name="Sharpe A.G."/>
            <person name="Paterson A.H."/>
            <person name="Guan C."/>
            <person name="Wincker P."/>
        </authorList>
    </citation>
    <scope>NUCLEOTIDE SEQUENCE [LARGE SCALE GENOMIC DNA]</scope>
</reference>
<protein>
    <submittedName>
        <fullName evidence="1">BnaUnng01580D protein</fullName>
    </submittedName>
</protein>
<name>A0A078JLD6_BRANA</name>
<dbReference type="EMBL" id="LK035357">
    <property type="protein sequence ID" value="CDY66611.1"/>
    <property type="molecule type" value="Genomic_DNA"/>
</dbReference>